<organism evidence="1 2">
    <name type="scientific">Thalassomonas actiniarum</name>
    <dbReference type="NCBI Taxonomy" id="485447"/>
    <lineage>
        <taxon>Bacteria</taxon>
        <taxon>Pseudomonadati</taxon>
        <taxon>Pseudomonadota</taxon>
        <taxon>Gammaproteobacteria</taxon>
        <taxon>Alteromonadales</taxon>
        <taxon>Colwelliaceae</taxon>
        <taxon>Thalassomonas</taxon>
    </lineage>
</organism>
<sequence length="116" mass="12974">MKLIITLLVILLVGSNAFWLYGAIDQGVTNSYRDQQLRELDETRKQLMAVLPEIAGNLSKQEVVAIVSKHTDLESYEKEGCTWTGWVGLKFNETGALQAVAPVWAYGNENPCLQNF</sequence>
<reference evidence="1 2" key="1">
    <citation type="journal article" date="2015" name="Genome Announc.">
        <title>Draft Genome Sequences of Marine Isolates of Thalassomonas viridans and Thalassomonas actiniarum.</title>
        <authorList>
            <person name="Olonade I."/>
            <person name="van Zyl L.J."/>
            <person name="Trindade M."/>
        </authorList>
    </citation>
    <scope>NUCLEOTIDE SEQUENCE [LARGE SCALE GENOMIC DNA]</scope>
    <source>
        <strain evidence="1 2">A5K-106</strain>
    </source>
</reference>
<proteinExistence type="predicted"/>
<evidence type="ECO:0000313" key="2">
    <source>
        <dbReference type="Proteomes" id="UP000032568"/>
    </source>
</evidence>
<dbReference type="Proteomes" id="UP000032568">
    <property type="component" value="Chromosome"/>
</dbReference>
<accession>A0AAE9YUJ3</accession>
<name>A0AAE9YUJ3_9GAMM</name>
<keyword evidence="2" id="KW-1185">Reference proteome</keyword>
<dbReference type="AlphaFoldDB" id="A0AAE9YUJ3"/>
<reference evidence="1 2" key="2">
    <citation type="journal article" date="2022" name="Mar. Drugs">
        <title>Bioassay-Guided Fractionation Leads to the Detection of Cholic Acid Generated by the Rare Thalassomonas sp.</title>
        <authorList>
            <person name="Pheiffer F."/>
            <person name="Schneider Y.K."/>
            <person name="Hansen E.H."/>
            <person name="Andersen J.H."/>
            <person name="Isaksson J."/>
            <person name="Busche T."/>
            <person name="R C."/>
            <person name="Kalinowski J."/>
            <person name="Zyl L.V."/>
            <person name="Trindade M."/>
        </authorList>
    </citation>
    <scope>NUCLEOTIDE SEQUENCE [LARGE SCALE GENOMIC DNA]</scope>
    <source>
        <strain evidence="1 2">A5K-106</strain>
    </source>
</reference>
<dbReference type="RefSeq" id="WP_044836333.1">
    <property type="nucleotide sequence ID" value="NZ_CP059735.1"/>
</dbReference>
<evidence type="ECO:0000313" key="1">
    <source>
        <dbReference type="EMBL" id="WDE01495.1"/>
    </source>
</evidence>
<gene>
    <name evidence="1" type="ORF">SG35_013280</name>
</gene>
<protein>
    <submittedName>
        <fullName evidence="1">Uncharacterized protein</fullName>
    </submittedName>
</protein>
<dbReference type="KEGG" id="tact:SG35_013280"/>
<dbReference type="EMBL" id="CP059735">
    <property type="protein sequence ID" value="WDE01495.1"/>
    <property type="molecule type" value="Genomic_DNA"/>
</dbReference>